<comment type="caution">
    <text evidence="2">The sequence shown here is derived from an EMBL/GenBank/DDBJ whole genome shotgun (WGS) entry which is preliminary data.</text>
</comment>
<dbReference type="AlphaFoldDB" id="A0AAW1XBZ8"/>
<dbReference type="Proteomes" id="UP001457282">
    <property type="component" value="Unassembled WGS sequence"/>
</dbReference>
<feature type="compositionally biased region" description="Pro residues" evidence="1">
    <location>
        <begin position="81"/>
        <end position="91"/>
    </location>
</feature>
<keyword evidence="3" id="KW-1185">Reference proteome</keyword>
<feature type="region of interest" description="Disordered" evidence="1">
    <location>
        <begin position="71"/>
        <end position="91"/>
    </location>
</feature>
<organism evidence="2 3">
    <name type="scientific">Rubus argutus</name>
    <name type="common">Southern blackberry</name>
    <dbReference type="NCBI Taxonomy" id="59490"/>
    <lineage>
        <taxon>Eukaryota</taxon>
        <taxon>Viridiplantae</taxon>
        <taxon>Streptophyta</taxon>
        <taxon>Embryophyta</taxon>
        <taxon>Tracheophyta</taxon>
        <taxon>Spermatophyta</taxon>
        <taxon>Magnoliopsida</taxon>
        <taxon>eudicotyledons</taxon>
        <taxon>Gunneridae</taxon>
        <taxon>Pentapetalae</taxon>
        <taxon>rosids</taxon>
        <taxon>fabids</taxon>
        <taxon>Rosales</taxon>
        <taxon>Rosaceae</taxon>
        <taxon>Rosoideae</taxon>
        <taxon>Rosoideae incertae sedis</taxon>
        <taxon>Rubus</taxon>
    </lineage>
</organism>
<dbReference type="EMBL" id="JBEDUW010000004">
    <property type="protein sequence ID" value="KAK9933849.1"/>
    <property type="molecule type" value="Genomic_DNA"/>
</dbReference>
<evidence type="ECO:0000313" key="2">
    <source>
        <dbReference type="EMBL" id="KAK9933849.1"/>
    </source>
</evidence>
<sequence length="147" mass="16603">MAFERFTVRRESSGVFLNCKAPQVLSESHTIIEDCRGLLQFHCNSPTTPQQVFVPSDQHFHATKEEYCGSSWPKMTGPASTRPPLPLPPRFYSPQVVNMPSQVPNQTNKPVEVPQGRTKPINSTEAAKIFGGFVITEYPTQKQYHWV</sequence>
<accession>A0AAW1XBZ8</accession>
<name>A0AAW1XBZ8_RUBAR</name>
<gene>
    <name evidence="2" type="ORF">M0R45_021023</name>
</gene>
<feature type="region of interest" description="Disordered" evidence="1">
    <location>
        <begin position="99"/>
        <end position="118"/>
    </location>
</feature>
<evidence type="ECO:0000256" key="1">
    <source>
        <dbReference type="SAM" id="MobiDB-lite"/>
    </source>
</evidence>
<evidence type="ECO:0000313" key="3">
    <source>
        <dbReference type="Proteomes" id="UP001457282"/>
    </source>
</evidence>
<reference evidence="2 3" key="1">
    <citation type="journal article" date="2023" name="G3 (Bethesda)">
        <title>A chromosome-length genome assembly and annotation of blackberry (Rubus argutus, cv. 'Hillquist').</title>
        <authorList>
            <person name="Bruna T."/>
            <person name="Aryal R."/>
            <person name="Dudchenko O."/>
            <person name="Sargent D.J."/>
            <person name="Mead D."/>
            <person name="Buti M."/>
            <person name="Cavallini A."/>
            <person name="Hytonen T."/>
            <person name="Andres J."/>
            <person name="Pham M."/>
            <person name="Weisz D."/>
            <person name="Mascagni F."/>
            <person name="Usai G."/>
            <person name="Natali L."/>
            <person name="Bassil N."/>
            <person name="Fernandez G.E."/>
            <person name="Lomsadze A."/>
            <person name="Armour M."/>
            <person name="Olukolu B."/>
            <person name="Poorten T."/>
            <person name="Britton C."/>
            <person name="Davik J."/>
            <person name="Ashrafi H."/>
            <person name="Aiden E.L."/>
            <person name="Borodovsky M."/>
            <person name="Worthington M."/>
        </authorList>
    </citation>
    <scope>NUCLEOTIDE SEQUENCE [LARGE SCALE GENOMIC DNA]</scope>
    <source>
        <strain evidence="2">PI 553951</strain>
    </source>
</reference>
<protein>
    <submittedName>
        <fullName evidence="2">Uncharacterized protein</fullName>
    </submittedName>
</protein>
<proteinExistence type="predicted"/>
<feature type="compositionally biased region" description="Polar residues" evidence="1">
    <location>
        <begin position="99"/>
        <end position="109"/>
    </location>
</feature>